<proteinExistence type="predicted"/>
<dbReference type="InterPro" id="IPR054186">
    <property type="entry name" value="DUF6891"/>
</dbReference>
<keyword evidence="3" id="KW-1185">Reference proteome</keyword>
<evidence type="ECO:0000313" key="2">
    <source>
        <dbReference type="EMBL" id="MDT9592655.1"/>
    </source>
</evidence>
<gene>
    <name evidence="2" type="ORF">RDV89_06235</name>
</gene>
<name>A0ABU3PTW4_9ACTN</name>
<evidence type="ECO:0000259" key="1">
    <source>
        <dbReference type="Pfam" id="PF21831"/>
    </source>
</evidence>
<dbReference type="Pfam" id="PF21831">
    <property type="entry name" value="DUF6891"/>
    <property type="match status" value="1"/>
</dbReference>
<reference evidence="2 3" key="1">
    <citation type="submission" date="2023-08" db="EMBL/GenBank/DDBJ databases">
        <title>Nocardioides seae sp. nov., a bacterium isolated from a soil.</title>
        <authorList>
            <person name="Wang X."/>
        </authorList>
    </citation>
    <scope>NUCLEOTIDE SEQUENCE [LARGE SCALE GENOMIC DNA]</scope>
    <source>
        <strain evidence="2 3">YZH12</strain>
    </source>
</reference>
<comment type="caution">
    <text evidence="2">The sequence shown here is derived from an EMBL/GenBank/DDBJ whole genome shotgun (WGS) entry which is preliminary data.</text>
</comment>
<accession>A0ABU3PTW4</accession>
<evidence type="ECO:0000313" key="3">
    <source>
        <dbReference type="Proteomes" id="UP001268542"/>
    </source>
</evidence>
<dbReference type="Proteomes" id="UP001268542">
    <property type="component" value="Unassembled WGS sequence"/>
</dbReference>
<organism evidence="2 3">
    <name type="scientific">Nocardioides imazamoxiresistens</name>
    <dbReference type="NCBI Taxonomy" id="3231893"/>
    <lineage>
        <taxon>Bacteria</taxon>
        <taxon>Bacillati</taxon>
        <taxon>Actinomycetota</taxon>
        <taxon>Actinomycetes</taxon>
        <taxon>Propionibacteriales</taxon>
        <taxon>Nocardioidaceae</taxon>
        <taxon>Nocardioides</taxon>
    </lineage>
</organism>
<sequence>MSTHPAFATRFPPADDTFSGVLMLKVAAGLDDLEDLQEMVAELIEDDEFPEVFPDEDEPTVAEALALLDEVVAEHDRVVTEPTADLLAFLRAIETLVAEGIGFSLGEGINASEASEAGLEAAQELAQETGRPSKGYAYSHLEDVDRAVLSDVLPVGFGGMDGSPDSEVVAIGRRVADVLTAAGLPVEWDGDPDRRIIVSPLSWAEPFGED</sequence>
<dbReference type="RefSeq" id="WP_315732078.1">
    <property type="nucleotide sequence ID" value="NZ_JAVYII010000002.1"/>
</dbReference>
<feature type="domain" description="DUF6891" evidence="1">
    <location>
        <begin position="21"/>
        <end position="204"/>
    </location>
</feature>
<protein>
    <recommendedName>
        <fullName evidence="1">DUF6891 domain-containing protein</fullName>
    </recommendedName>
</protein>
<dbReference type="EMBL" id="JAVYII010000002">
    <property type="protein sequence ID" value="MDT9592655.1"/>
    <property type="molecule type" value="Genomic_DNA"/>
</dbReference>